<accession>A0AAN9TGA1</accession>
<dbReference type="AlphaFoldDB" id="A0AAN9TGA1"/>
<name>A0AAN9TGA1_9HEMI</name>
<evidence type="ECO:0000313" key="4">
    <source>
        <dbReference type="Proteomes" id="UP001367676"/>
    </source>
</evidence>
<feature type="compositionally biased region" description="Basic residues" evidence="1">
    <location>
        <begin position="54"/>
        <end position="63"/>
    </location>
</feature>
<evidence type="ECO:0000259" key="2">
    <source>
        <dbReference type="Pfam" id="PF10180"/>
    </source>
</evidence>
<feature type="domain" description="WKF" evidence="2">
    <location>
        <begin position="202"/>
        <end position="262"/>
    </location>
</feature>
<gene>
    <name evidence="3" type="ORF">V9T40_002455</name>
</gene>
<proteinExistence type="predicted"/>
<dbReference type="Proteomes" id="UP001367676">
    <property type="component" value="Unassembled WGS sequence"/>
</dbReference>
<feature type="compositionally biased region" description="Basic residues" evidence="1">
    <location>
        <begin position="124"/>
        <end position="134"/>
    </location>
</feature>
<feature type="compositionally biased region" description="Basic and acidic residues" evidence="1">
    <location>
        <begin position="36"/>
        <end position="45"/>
    </location>
</feature>
<comment type="caution">
    <text evidence="3">The sequence shown here is derived from an EMBL/GenBank/DDBJ whole genome shotgun (WGS) entry which is preliminary data.</text>
</comment>
<feature type="region of interest" description="Disordered" evidence="1">
    <location>
        <begin position="1"/>
        <end position="194"/>
    </location>
</feature>
<dbReference type="EMBL" id="JBBCAQ010000022">
    <property type="protein sequence ID" value="KAK7590842.1"/>
    <property type="molecule type" value="Genomic_DNA"/>
</dbReference>
<feature type="compositionally biased region" description="Low complexity" evidence="1">
    <location>
        <begin position="176"/>
        <end position="194"/>
    </location>
</feature>
<dbReference type="Pfam" id="PF10180">
    <property type="entry name" value="WKF"/>
    <property type="match status" value="1"/>
</dbReference>
<dbReference type="InterPro" id="IPR019327">
    <property type="entry name" value="WKF"/>
</dbReference>
<dbReference type="PANTHER" id="PTHR22306:SF2">
    <property type="entry name" value="CHROMOSOME 7 OPEN READING FRAME 50"/>
    <property type="match status" value="1"/>
</dbReference>
<feature type="compositionally biased region" description="Basic and acidic residues" evidence="1">
    <location>
        <begin position="1"/>
        <end position="13"/>
    </location>
</feature>
<feature type="compositionally biased region" description="Low complexity" evidence="1">
    <location>
        <begin position="135"/>
        <end position="145"/>
    </location>
</feature>
<sequence>MAVDEMKTNSDTHSKKRKKSQRGSEKKISIELSNSTHEEAIEDGKNPSVTTSPNKKRKSKKLKLSIGSPAESAELAHKDSEISSNFVSDEKTKKTPEQTSAIETADDKSTPQKENDSSISQSTKNKKKKGKKTKNSQANSASKSSIRNKVDNSSATNSENSKKKKRKKKSTKKNESTNSSSKNESSPNSNAASSRSEKAILYLETWKNDRNKWKFEKLTQFWLCKNMFDKIMIPEVAFEILLEYFEDLRGNSKNYVIELCEGIFKKKEEMVASEEENQALECAYERARSIMQCLQ</sequence>
<dbReference type="PANTHER" id="PTHR22306">
    <property type="entry name" value="CHROMOSOME 7 OPEN READING FRAME 50"/>
    <property type="match status" value="1"/>
</dbReference>
<keyword evidence="4" id="KW-1185">Reference proteome</keyword>
<evidence type="ECO:0000256" key="1">
    <source>
        <dbReference type="SAM" id="MobiDB-lite"/>
    </source>
</evidence>
<feature type="compositionally biased region" description="Basic and acidic residues" evidence="1">
    <location>
        <begin position="105"/>
        <end position="116"/>
    </location>
</feature>
<reference evidence="3 4" key="1">
    <citation type="submission" date="2024-03" db="EMBL/GenBank/DDBJ databases">
        <title>Adaptation during the transition from Ophiocordyceps entomopathogen to insect associate is accompanied by gene loss and intensified selection.</title>
        <authorList>
            <person name="Ward C.M."/>
            <person name="Onetto C.A."/>
            <person name="Borneman A.R."/>
        </authorList>
    </citation>
    <scope>NUCLEOTIDE SEQUENCE [LARGE SCALE GENOMIC DNA]</scope>
    <source>
        <strain evidence="3">AWRI1</strain>
        <tissue evidence="3">Single Adult Female</tissue>
    </source>
</reference>
<feature type="compositionally biased region" description="Basic residues" evidence="1">
    <location>
        <begin position="162"/>
        <end position="171"/>
    </location>
</feature>
<evidence type="ECO:0000313" key="3">
    <source>
        <dbReference type="EMBL" id="KAK7590842.1"/>
    </source>
</evidence>
<organism evidence="3 4">
    <name type="scientific">Parthenolecanium corni</name>
    <dbReference type="NCBI Taxonomy" id="536013"/>
    <lineage>
        <taxon>Eukaryota</taxon>
        <taxon>Metazoa</taxon>
        <taxon>Ecdysozoa</taxon>
        <taxon>Arthropoda</taxon>
        <taxon>Hexapoda</taxon>
        <taxon>Insecta</taxon>
        <taxon>Pterygota</taxon>
        <taxon>Neoptera</taxon>
        <taxon>Paraneoptera</taxon>
        <taxon>Hemiptera</taxon>
        <taxon>Sternorrhyncha</taxon>
        <taxon>Coccoidea</taxon>
        <taxon>Coccidae</taxon>
        <taxon>Parthenolecanium</taxon>
    </lineage>
</organism>
<protein>
    <recommendedName>
        <fullName evidence="2">WKF domain-containing protein</fullName>
    </recommendedName>
</protein>